<accession>A0A0L7KZI0</accession>
<organism evidence="1 2">
    <name type="scientific">Operophtera brumata</name>
    <name type="common">Winter moth</name>
    <name type="synonym">Phalaena brumata</name>
    <dbReference type="NCBI Taxonomy" id="104452"/>
    <lineage>
        <taxon>Eukaryota</taxon>
        <taxon>Metazoa</taxon>
        <taxon>Ecdysozoa</taxon>
        <taxon>Arthropoda</taxon>
        <taxon>Hexapoda</taxon>
        <taxon>Insecta</taxon>
        <taxon>Pterygota</taxon>
        <taxon>Neoptera</taxon>
        <taxon>Endopterygota</taxon>
        <taxon>Lepidoptera</taxon>
        <taxon>Glossata</taxon>
        <taxon>Ditrysia</taxon>
        <taxon>Geometroidea</taxon>
        <taxon>Geometridae</taxon>
        <taxon>Larentiinae</taxon>
        <taxon>Operophtera</taxon>
    </lineage>
</organism>
<dbReference type="AlphaFoldDB" id="A0A0L7KZI0"/>
<dbReference type="Proteomes" id="UP000037510">
    <property type="component" value="Unassembled WGS sequence"/>
</dbReference>
<evidence type="ECO:0000313" key="2">
    <source>
        <dbReference type="Proteomes" id="UP000037510"/>
    </source>
</evidence>
<reference evidence="1 2" key="1">
    <citation type="journal article" date="2015" name="Genome Biol. Evol.">
        <title>The genome of winter moth (Operophtera brumata) provides a genomic perspective on sexual dimorphism and phenology.</title>
        <authorList>
            <person name="Derks M.F."/>
            <person name="Smit S."/>
            <person name="Salis L."/>
            <person name="Schijlen E."/>
            <person name="Bossers A."/>
            <person name="Mateman C."/>
            <person name="Pijl A.S."/>
            <person name="de Ridder D."/>
            <person name="Groenen M.A."/>
            <person name="Visser M.E."/>
            <person name="Megens H.J."/>
        </authorList>
    </citation>
    <scope>NUCLEOTIDE SEQUENCE [LARGE SCALE GENOMIC DNA]</scope>
    <source>
        <strain evidence="1">WM2013NL</strain>
        <tissue evidence="1">Head and thorax</tissue>
    </source>
</reference>
<proteinExistence type="predicted"/>
<keyword evidence="2" id="KW-1185">Reference proteome</keyword>
<sequence length="161" mass="18583">WTDSVIWDENNRPTTTNKETTVSAVDTEATATQTLSPLFVDPSKFMLTLPYEPVNLPLEPDENNAVMGRVSLYESYLQNMANPKTTTTQDPLVKEQAKMNQAKMEWFQKYGKAMLMMPQQYIQKNFDHLGTCIKINFVDLTLIQEVNDRYVLRLLRATKNK</sequence>
<feature type="non-terminal residue" evidence="1">
    <location>
        <position position="161"/>
    </location>
</feature>
<comment type="caution">
    <text evidence="1">The sequence shown here is derived from an EMBL/GenBank/DDBJ whole genome shotgun (WGS) entry which is preliminary data.</text>
</comment>
<feature type="non-terminal residue" evidence="1">
    <location>
        <position position="1"/>
    </location>
</feature>
<gene>
    <name evidence="1" type="ORF">OBRU01_18293</name>
</gene>
<protein>
    <submittedName>
        <fullName evidence="1">Astryp1</fullName>
    </submittedName>
</protein>
<name>A0A0L7KZI0_OPEBR</name>
<dbReference type="EMBL" id="JTDY01004184">
    <property type="protein sequence ID" value="KOB68486.1"/>
    <property type="molecule type" value="Genomic_DNA"/>
</dbReference>
<evidence type="ECO:0000313" key="1">
    <source>
        <dbReference type="EMBL" id="KOB68486.1"/>
    </source>
</evidence>